<dbReference type="EMBL" id="JADCNM010000003">
    <property type="protein sequence ID" value="KAG0490567.1"/>
    <property type="molecule type" value="Genomic_DNA"/>
</dbReference>
<gene>
    <name evidence="1" type="ORF">HPP92_007430</name>
</gene>
<sequence>MEILSSVWREGLQERKYRKGGAKCWRERCHEALGFVKGGNQQGGNLDGLVVVEVISKGIASGDGGCFRMVRMVDK</sequence>
<dbReference type="AlphaFoldDB" id="A0A835V9L6"/>
<organism evidence="1 2">
    <name type="scientific">Vanilla planifolia</name>
    <name type="common">Vanilla</name>
    <dbReference type="NCBI Taxonomy" id="51239"/>
    <lineage>
        <taxon>Eukaryota</taxon>
        <taxon>Viridiplantae</taxon>
        <taxon>Streptophyta</taxon>
        <taxon>Embryophyta</taxon>
        <taxon>Tracheophyta</taxon>
        <taxon>Spermatophyta</taxon>
        <taxon>Magnoliopsida</taxon>
        <taxon>Liliopsida</taxon>
        <taxon>Asparagales</taxon>
        <taxon>Orchidaceae</taxon>
        <taxon>Vanilloideae</taxon>
        <taxon>Vanilleae</taxon>
        <taxon>Vanilla</taxon>
    </lineage>
</organism>
<comment type="caution">
    <text evidence="1">The sequence shown here is derived from an EMBL/GenBank/DDBJ whole genome shotgun (WGS) entry which is preliminary data.</text>
</comment>
<name>A0A835V9L6_VANPL</name>
<accession>A0A835V9L6</accession>
<dbReference type="Proteomes" id="UP000639772">
    <property type="component" value="Chromosome 3"/>
</dbReference>
<evidence type="ECO:0000313" key="2">
    <source>
        <dbReference type="Proteomes" id="UP000639772"/>
    </source>
</evidence>
<protein>
    <submittedName>
        <fullName evidence="1">Uncharacterized protein</fullName>
    </submittedName>
</protein>
<proteinExistence type="predicted"/>
<reference evidence="1 2" key="1">
    <citation type="journal article" date="2020" name="Nat. Food">
        <title>A phased Vanilla planifolia genome enables genetic improvement of flavour and production.</title>
        <authorList>
            <person name="Hasing T."/>
            <person name="Tang H."/>
            <person name="Brym M."/>
            <person name="Khazi F."/>
            <person name="Huang T."/>
            <person name="Chambers A.H."/>
        </authorList>
    </citation>
    <scope>NUCLEOTIDE SEQUENCE [LARGE SCALE GENOMIC DNA]</scope>
    <source>
        <tissue evidence="1">Leaf</tissue>
    </source>
</reference>
<evidence type="ECO:0000313" key="1">
    <source>
        <dbReference type="EMBL" id="KAG0490567.1"/>
    </source>
</evidence>